<name>A0A1D7XNX2_9CLOT</name>
<reference evidence="3" key="1">
    <citation type="submission" date="2016-09" db="EMBL/GenBank/DDBJ databases">
        <title>Genomics of Clostridium taeniosporum, an organism which forms endospores with ribbon-like appendages.</title>
        <authorList>
            <person name="Walker J.R."/>
        </authorList>
    </citation>
    <scope>NUCLEOTIDE SEQUENCE [LARGE SCALE GENOMIC DNA]</scope>
    <source>
        <strain evidence="3">1/k</strain>
        <plasmid evidence="3">Plasmid pct1</plasmid>
    </source>
</reference>
<evidence type="ECO:0000256" key="1">
    <source>
        <dbReference type="SAM" id="Coils"/>
    </source>
</evidence>
<keyword evidence="3" id="KW-1185">Reference proteome</keyword>
<evidence type="ECO:0000313" key="3">
    <source>
        <dbReference type="Proteomes" id="UP000094652"/>
    </source>
</evidence>
<dbReference type="RefSeq" id="WP_084023917.1">
    <property type="nucleotide sequence ID" value="NZ_CP017254.1"/>
</dbReference>
<evidence type="ECO:0000313" key="2">
    <source>
        <dbReference type="EMBL" id="AOR24987.2"/>
    </source>
</evidence>
<organism evidence="2 3">
    <name type="scientific">Clostridium taeniosporum</name>
    <dbReference type="NCBI Taxonomy" id="394958"/>
    <lineage>
        <taxon>Bacteria</taxon>
        <taxon>Bacillati</taxon>
        <taxon>Bacillota</taxon>
        <taxon>Clostridia</taxon>
        <taxon>Eubacteriales</taxon>
        <taxon>Clostridiaceae</taxon>
        <taxon>Clostridium</taxon>
    </lineage>
</organism>
<dbReference type="OrthoDB" id="9796842at2"/>
<geneLocation type="plasmid" evidence="3">
    <name>pct1</name>
</geneLocation>
<accession>A0A1D7XNX2</accession>
<proteinExistence type="predicted"/>
<keyword evidence="1" id="KW-0175">Coiled coil</keyword>
<dbReference type="EMBL" id="CP017254">
    <property type="protein sequence ID" value="AOR24987.2"/>
    <property type="molecule type" value="Genomic_DNA"/>
</dbReference>
<dbReference type="Proteomes" id="UP000094652">
    <property type="component" value="Plasmid pCt1"/>
</dbReference>
<gene>
    <name evidence="2" type="ORF">BGI42_14670</name>
</gene>
<protein>
    <submittedName>
        <fullName evidence="2">Plasmid mobilization relaxosome protein MobC</fullName>
    </submittedName>
</protein>
<dbReference type="InterPro" id="IPR053842">
    <property type="entry name" value="NikA-like"/>
</dbReference>
<dbReference type="KEGG" id="ctae:BGI42_14670"/>
<dbReference type="Pfam" id="PF21983">
    <property type="entry name" value="NikA-like"/>
    <property type="match status" value="1"/>
</dbReference>
<feature type="coiled-coil region" evidence="1">
    <location>
        <begin position="51"/>
        <end position="78"/>
    </location>
</feature>
<keyword evidence="2" id="KW-0614">Plasmid</keyword>
<dbReference type="AlphaFoldDB" id="A0A1D7XNX2"/>
<sequence>MNKSRPKQMIFRVNEKEKEQILKKVKRSKLNQNKYLLKCALDKEIHVIDGLHDMTIELKRIGNNLNQLTRAVNEGQANCSKELESIKGELSETWQLLRSLIQRQV</sequence>